<dbReference type="SUPFAM" id="SSF50978">
    <property type="entry name" value="WD40 repeat-like"/>
    <property type="match status" value="1"/>
</dbReference>
<dbReference type="EMBL" id="CAIIXF020000008">
    <property type="protein sequence ID" value="CAH1792251.1"/>
    <property type="molecule type" value="Genomic_DNA"/>
</dbReference>
<dbReference type="InterPro" id="IPR001680">
    <property type="entry name" value="WD40_rpt"/>
</dbReference>
<dbReference type="Proteomes" id="UP000749559">
    <property type="component" value="Unassembled WGS sequence"/>
</dbReference>
<sequence length="693" mass="76506">MASPQDIATGEIITLNVGGTKFSTSKQTLTWIPDTFFTSMFSGRISTLHDDTGAIFIDRDPGLFAIILNFLRTKEIDLLNIPVHALRHEAEYYGVTPLVKRLVLCEEVEQSSCGDVLFHGHLPPPCPPLIKESLEERRSSVSSIEAELPRPSSTSRVTKSSPRVSHIRHASDSEALTPRHSSNSSSNSSPNNSTSSPPGATGGAIEKHVTESTFSRGTYMDPLRVTLVKGHQNWIGVAYPHFVCCYRLKEATGWHLVWSSPHLEGPVERIAINSKVLSSNQDNTSRMIAVGEGCLVRLWGVNDRDSREIGVFDLRVPVDSLFFIGSQLVALSHLGKVGVWHAMTQNWQIQDVLPITSYDTAGSFILLLGCANGSIYYTDMQKFPLRMKDNDLLVTELYKDPSGDKITALSVYLTPKTTISGNWIEIAYGTSAGTVRVIVQHPETVGHGPQLFQTFTVHRSPVTKVMLSEKHLVSVCSEYNHVRTWSVTRFRGMISTQPGSMPLASFKIVSLEDMEPKVNYSAGNDFGPFGEQDDQQIFVQKVVPETDILYVRLSSNGKRICEIRSVDGSTITSFCVHECEGSNRIGSRPRRYLFTGHSNGCIQMWDLTTAVDLMTRTEEEKPVTGGPTAQELVHLLDQCELTNSRQTTPSVSPSPSVMAANSHRLSLYGHGASFQGEQVSEAVSGIDFRITRF</sequence>
<comment type="similarity">
    <text evidence="2">Belongs to the KCTD3 family.</text>
</comment>
<proteinExistence type="inferred from homology"/>
<comment type="subunit">
    <text evidence="9">Interacts with HCN3.</text>
</comment>
<dbReference type="GO" id="GO:0051260">
    <property type="term" value="P:protein homooligomerization"/>
    <property type="evidence" value="ECO:0007669"/>
    <property type="project" value="InterPro"/>
</dbReference>
<dbReference type="Pfam" id="PF02214">
    <property type="entry name" value="BTB_2"/>
    <property type="match status" value="1"/>
</dbReference>
<dbReference type="InterPro" id="IPR000210">
    <property type="entry name" value="BTB/POZ_dom"/>
</dbReference>
<dbReference type="AlphaFoldDB" id="A0A8J1U0I7"/>
<feature type="compositionally biased region" description="Low complexity" evidence="11">
    <location>
        <begin position="181"/>
        <end position="198"/>
    </location>
</feature>
<feature type="region of interest" description="Disordered" evidence="11">
    <location>
        <begin position="140"/>
        <end position="204"/>
    </location>
</feature>
<protein>
    <recommendedName>
        <fullName evidence="10">BTB/POZ domain-containing protein KCTD3</fullName>
    </recommendedName>
</protein>
<dbReference type="PANTHER" id="PTHR15859">
    <property type="entry name" value="SETA BINDING PROTEIN 1"/>
    <property type="match status" value="1"/>
</dbReference>
<comment type="subcellular location">
    <subcellularLocation>
        <location evidence="1">Cell membrane</location>
    </subcellularLocation>
</comment>
<keyword evidence="7" id="KW-0472">Membrane</keyword>
<dbReference type="SUPFAM" id="SSF54695">
    <property type="entry name" value="POZ domain"/>
    <property type="match status" value="1"/>
</dbReference>
<dbReference type="Gene3D" id="2.130.10.10">
    <property type="entry name" value="YVTN repeat-like/Quinoprotein amine dehydrogenase"/>
    <property type="match status" value="1"/>
</dbReference>
<keyword evidence="3" id="KW-1003">Cell membrane</keyword>
<dbReference type="PROSITE" id="PS50097">
    <property type="entry name" value="BTB"/>
    <property type="match status" value="1"/>
</dbReference>
<dbReference type="InterPro" id="IPR036322">
    <property type="entry name" value="WD40_repeat_dom_sf"/>
</dbReference>
<dbReference type="InterPro" id="IPR003131">
    <property type="entry name" value="T1-type_BTB"/>
</dbReference>
<dbReference type="SMART" id="SM00225">
    <property type="entry name" value="BTB"/>
    <property type="match status" value="1"/>
</dbReference>
<keyword evidence="6" id="KW-0677">Repeat</keyword>
<evidence type="ECO:0000256" key="2">
    <source>
        <dbReference type="ARBA" id="ARBA00009572"/>
    </source>
</evidence>
<evidence type="ECO:0000256" key="5">
    <source>
        <dbReference type="ARBA" id="ARBA00022574"/>
    </source>
</evidence>
<keyword evidence="5" id="KW-0853">WD repeat</keyword>
<evidence type="ECO:0000256" key="3">
    <source>
        <dbReference type="ARBA" id="ARBA00022475"/>
    </source>
</evidence>
<evidence type="ECO:0000256" key="1">
    <source>
        <dbReference type="ARBA" id="ARBA00004236"/>
    </source>
</evidence>
<evidence type="ECO:0000256" key="7">
    <source>
        <dbReference type="ARBA" id="ARBA00023136"/>
    </source>
</evidence>
<evidence type="ECO:0000256" key="10">
    <source>
        <dbReference type="ARBA" id="ARBA00073141"/>
    </source>
</evidence>
<keyword evidence="14" id="KW-1185">Reference proteome</keyword>
<evidence type="ECO:0000256" key="6">
    <source>
        <dbReference type="ARBA" id="ARBA00022737"/>
    </source>
</evidence>
<gene>
    <name evidence="13" type="ORF">OFUS_LOCUS17250</name>
</gene>
<evidence type="ECO:0000256" key="11">
    <source>
        <dbReference type="SAM" id="MobiDB-lite"/>
    </source>
</evidence>
<reference evidence="13" key="1">
    <citation type="submission" date="2022-03" db="EMBL/GenBank/DDBJ databases">
        <authorList>
            <person name="Martin C."/>
        </authorList>
    </citation>
    <scope>NUCLEOTIDE SEQUENCE</scope>
</reference>
<dbReference type="Gene3D" id="3.30.710.10">
    <property type="entry name" value="Potassium Channel Kv1.1, Chain A"/>
    <property type="match status" value="1"/>
</dbReference>
<keyword evidence="4" id="KW-0597">Phosphoprotein</keyword>
<evidence type="ECO:0000313" key="13">
    <source>
        <dbReference type="EMBL" id="CAH1792251.1"/>
    </source>
</evidence>
<evidence type="ECO:0000256" key="9">
    <source>
        <dbReference type="ARBA" id="ARBA00065501"/>
    </source>
</evidence>
<dbReference type="FunFam" id="2.130.10.10:FF:000205">
    <property type="entry name" value="BTB/POZ domain-containing protein KCTD3 isoform X1"/>
    <property type="match status" value="1"/>
</dbReference>
<evidence type="ECO:0000256" key="4">
    <source>
        <dbReference type="ARBA" id="ARBA00022553"/>
    </source>
</evidence>
<dbReference type="GO" id="GO:0005886">
    <property type="term" value="C:plasma membrane"/>
    <property type="evidence" value="ECO:0007669"/>
    <property type="project" value="UniProtKB-SubCell"/>
</dbReference>
<evidence type="ECO:0000259" key="12">
    <source>
        <dbReference type="PROSITE" id="PS50097"/>
    </source>
</evidence>
<dbReference type="SMART" id="SM00320">
    <property type="entry name" value="WD40"/>
    <property type="match status" value="3"/>
</dbReference>
<dbReference type="OrthoDB" id="6077599at2759"/>
<comment type="function">
    <text evidence="8">Accessory subunit of potassium/sodium hyperpolarization-activated cyclic nucleotide-gated channel 3 (HCN3) up-regulating its cell-surface expression and current density without affecting its voltage dependence and kinetics.</text>
</comment>
<evidence type="ECO:0000256" key="8">
    <source>
        <dbReference type="ARBA" id="ARBA00059269"/>
    </source>
</evidence>
<dbReference type="CDD" id="cd18363">
    <property type="entry name" value="BTB_POZ_KCTD3-like"/>
    <property type="match status" value="1"/>
</dbReference>
<dbReference type="InterPro" id="IPR047876">
    <property type="entry name" value="SHKBP1/KCTD3"/>
</dbReference>
<name>A0A8J1U0I7_OWEFU</name>
<feature type="domain" description="BTB" evidence="12">
    <location>
        <begin position="11"/>
        <end position="80"/>
    </location>
</feature>
<dbReference type="FunFam" id="3.30.710.10:FF:000038">
    <property type="entry name" value="BTB/POZ domain-containing protein KCTD3 isoform X1"/>
    <property type="match status" value="1"/>
</dbReference>
<dbReference type="InterPro" id="IPR015943">
    <property type="entry name" value="WD40/YVTN_repeat-like_dom_sf"/>
</dbReference>
<organism evidence="13 14">
    <name type="scientific">Owenia fusiformis</name>
    <name type="common">Polychaete worm</name>
    <dbReference type="NCBI Taxonomy" id="6347"/>
    <lineage>
        <taxon>Eukaryota</taxon>
        <taxon>Metazoa</taxon>
        <taxon>Spiralia</taxon>
        <taxon>Lophotrochozoa</taxon>
        <taxon>Annelida</taxon>
        <taxon>Polychaeta</taxon>
        <taxon>Sedentaria</taxon>
        <taxon>Canalipalpata</taxon>
        <taxon>Sabellida</taxon>
        <taxon>Oweniida</taxon>
        <taxon>Oweniidae</taxon>
        <taxon>Owenia</taxon>
    </lineage>
</organism>
<dbReference type="PANTHER" id="PTHR15859:SF1">
    <property type="entry name" value="BTB DOMAIN-CONTAINING PROTEIN"/>
    <property type="match status" value="1"/>
</dbReference>
<dbReference type="InterPro" id="IPR011333">
    <property type="entry name" value="SKP1/BTB/POZ_sf"/>
</dbReference>
<feature type="compositionally biased region" description="Polar residues" evidence="11">
    <location>
        <begin position="151"/>
        <end position="163"/>
    </location>
</feature>
<evidence type="ECO:0000313" key="14">
    <source>
        <dbReference type="Proteomes" id="UP000749559"/>
    </source>
</evidence>
<accession>A0A8J1U0I7</accession>
<comment type="caution">
    <text evidence="13">The sequence shown here is derived from an EMBL/GenBank/DDBJ whole genome shotgun (WGS) entry which is preliminary data.</text>
</comment>